<accession>A0A024E6I7</accession>
<dbReference type="HOGENOM" id="CLU_2975912_0_0_6"/>
<evidence type="ECO:0000313" key="1">
    <source>
        <dbReference type="EMBL" id="AHZ67948.1"/>
    </source>
</evidence>
<dbReference type="Proteomes" id="UP000026913">
    <property type="component" value="Chromosome"/>
</dbReference>
<proteinExistence type="predicted"/>
<reference evidence="1 2" key="1">
    <citation type="journal article" date="2012" name="J. Bacteriol.">
        <title>Genome sequence of cold-adapted Pseudomonas mandelii strain JR-1.</title>
        <authorList>
            <person name="Jang S.H."/>
            <person name="Kim J."/>
            <person name="Kim J."/>
            <person name="Hong S."/>
            <person name="Lee C."/>
        </authorList>
    </citation>
    <scope>NUCLEOTIDE SEQUENCE [LARGE SCALE GENOMIC DNA]</scope>
    <source>
        <strain evidence="1 2">JR-1</strain>
    </source>
</reference>
<dbReference type="EMBL" id="CP005960">
    <property type="protein sequence ID" value="AHZ67948.1"/>
    <property type="molecule type" value="Genomic_DNA"/>
</dbReference>
<name>A0A024E6I7_9PSED</name>
<dbReference type="AlphaFoldDB" id="A0A024E6I7"/>
<gene>
    <name evidence="1" type="ORF">OU5_0869</name>
</gene>
<dbReference type="KEGG" id="pman:OU5_0869"/>
<evidence type="ECO:0000313" key="2">
    <source>
        <dbReference type="Proteomes" id="UP000026913"/>
    </source>
</evidence>
<organism evidence="1 2">
    <name type="scientific">Pseudomonas mandelii JR-1</name>
    <dbReference type="NCBI Taxonomy" id="1147786"/>
    <lineage>
        <taxon>Bacteria</taxon>
        <taxon>Pseudomonadati</taxon>
        <taxon>Pseudomonadota</taxon>
        <taxon>Gammaproteobacteria</taxon>
        <taxon>Pseudomonadales</taxon>
        <taxon>Pseudomonadaceae</taxon>
        <taxon>Pseudomonas</taxon>
    </lineage>
</organism>
<protein>
    <submittedName>
        <fullName evidence="1">Uncharacterized protein</fullName>
    </submittedName>
</protein>
<sequence length="58" mass="6442">MLSFSAVFLSDGFGANRNHVLADRFAPANSDIESLLDHAGDSIASFADELVVYDWRYF</sequence>